<dbReference type="InterPro" id="IPR050647">
    <property type="entry name" value="Plant_LRR-RLKs"/>
</dbReference>
<keyword evidence="14 27" id="KW-0418">Kinase</keyword>
<dbReference type="EC" id="2.7.11.1" evidence="3"/>
<evidence type="ECO:0000256" key="25">
    <source>
        <dbReference type="SAM" id="SignalP"/>
    </source>
</evidence>
<organism evidence="27 28">
    <name type="scientific">Iris pallida</name>
    <name type="common">Sweet iris</name>
    <dbReference type="NCBI Taxonomy" id="29817"/>
    <lineage>
        <taxon>Eukaryota</taxon>
        <taxon>Viridiplantae</taxon>
        <taxon>Streptophyta</taxon>
        <taxon>Embryophyta</taxon>
        <taxon>Tracheophyta</taxon>
        <taxon>Spermatophyta</taxon>
        <taxon>Magnoliopsida</taxon>
        <taxon>Liliopsida</taxon>
        <taxon>Asparagales</taxon>
        <taxon>Iridaceae</taxon>
        <taxon>Iridoideae</taxon>
        <taxon>Irideae</taxon>
        <taxon>Iris</taxon>
    </lineage>
</organism>
<dbReference type="SUPFAM" id="SSF52058">
    <property type="entry name" value="L domain-like"/>
    <property type="match status" value="2"/>
</dbReference>
<evidence type="ECO:0000256" key="21">
    <source>
        <dbReference type="ARBA" id="ARBA00048679"/>
    </source>
</evidence>
<dbReference type="FunFam" id="3.30.200.20:FF:000260">
    <property type="entry name" value="LRR receptor-like serine/threonine-protein kinase RPK2"/>
    <property type="match status" value="1"/>
</dbReference>
<feature type="transmembrane region" description="Helical" evidence="24">
    <location>
        <begin position="699"/>
        <end position="722"/>
    </location>
</feature>
<evidence type="ECO:0000256" key="15">
    <source>
        <dbReference type="ARBA" id="ARBA00022840"/>
    </source>
</evidence>
<dbReference type="PROSITE" id="PS51450">
    <property type="entry name" value="LRR"/>
    <property type="match status" value="1"/>
</dbReference>
<dbReference type="Gene3D" id="1.10.510.10">
    <property type="entry name" value="Transferase(Phosphotransferase) domain 1"/>
    <property type="match status" value="1"/>
</dbReference>
<evidence type="ECO:0000256" key="5">
    <source>
        <dbReference type="ARBA" id="ARBA00022475"/>
    </source>
</evidence>
<dbReference type="InterPro" id="IPR032675">
    <property type="entry name" value="LRR_dom_sf"/>
</dbReference>
<keyword evidence="5" id="KW-1003">Cell membrane</keyword>
<evidence type="ECO:0000256" key="24">
    <source>
        <dbReference type="SAM" id="Phobius"/>
    </source>
</evidence>
<dbReference type="InterPro" id="IPR003591">
    <property type="entry name" value="Leu-rich_rpt_typical-subtyp"/>
</dbReference>
<feature type="chain" id="PRO_5043971387" description="non-specific serine/threonine protein kinase" evidence="25">
    <location>
        <begin position="23"/>
        <end position="1041"/>
    </location>
</feature>
<dbReference type="Proteomes" id="UP001140949">
    <property type="component" value="Unassembled WGS sequence"/>
</dbReference>
<dbReference type="AlphaFoldDB" id="A0AAX6FHD9"/>
<feature type="domain" description="Protein kinase" evidence="26">
    <location>
        <begin position="761"/>
        <end position="1041"/>
    </location>
</feature>
<feature type="compositionally biased region" description="Low complexity" evidence="23">
    <location>
        <begin position="676"/>
        <end position="689"/>
    </location>
</feature>
<dbReference type="FunFam" id="3.80.10.10:FF:000041">
    <property type="entry name" value="LRR receptor-like serine/threonine-protein kinase ERECTA"/>
    <property type="match status" value="2"/>
</dbReference>
<keyword evidence="6" id="KW-0723">Serine/threonine-protein kinase</keyword>
<dbReference type="CDD" id="cd14066">
    <property type="entry name" value="STKc_IRAK"/>
    <property type="match status" value="1"/>
</dbReference>
<keyword evidence="13 22" id="KW-0547">Nucleotide-binding</keyword>
<evidence type="ECO:0000256" key="2">
    <source>
        <dbReference type="ARBA" id="ARBA00008684"/>
    </source>
</evidence>
<keyword evidence="9" id="KW-0808">Transferase</keyword>
<keyword evidence="28" id="KW-1185">Reference proteome</keyword>
<dbReference type="Pfam" id="PF00069">
    <property type="entry name" value="Pkinase"/>
    <property type="match status" value="1"/>
</dbReference>
<evidence type="ECO:0000256" key="8">
    <source>
        <dbReference type="ARBA" id="ARBA00022614"/>
    </source>
</evidence>
<keyword evidence="19" id="KW-0325">Glycoprotein</keyword>
<dbReference type="Gene3D" id="3.80.10.10">
    <property type="entry name" value="Ribonuclease Inhibitor"/>
    <property type="match status" value="4"/>
</dbReference>
<dbReference type="InterPro" id="IPR013210">
    <property type="entry name" value="LRR_N_plant-typ"/>
</dbReference>
<evidence type="ECO:0000256" key="16">
    <source>
        <dbReference type="ARBA" id="ARBA00022989"/>
    </source>
</evidence>
<evidence type="ECO:0000256" key="4">
    <source>
        <dbReference type="ARBA" id="ARBA00022473"/>
    </source>
</evidence>
<evidence type="ECO:0000256" key="13">
    <source>
        <dbReference type="ARBA" id="ARBA00022741"/>
    </source>
</evidence>
<keyword evidence="16 24" id="KW-1133">Transmembrane helix</keyword>
<dbReference type="Pfam" id="PF13855">
    <property type="entry name" value="LRR_8"/>
    <property type="match status" value="2"/>
</dbReference>
<keyword evidence="12" id="KW-0677">Repeat</keyword>
<keyword evidence="4" id="KW-0217">Developmental protein</keyword>
<dbReference type="PANTHER" id="PTHR48056">
    <property type="entry name" value="LRR RECEPTOR-LIKE SERINE/THREONINE-PROTEIN KINASE-RELATED"/>
    <property type="match status" value="1"/>
</dbReference>
<evidence type="ECO:0000256" key="10">
    <source>
        <dbReference type="ARBA" id="ARBA00022692"/>
    </source>
</evidence>
<dbReference type="Pfam" id="PF08263">
    <property type="entry name" value="LRRNT_2"/>
    <property type="match status" value="1"/>
</dbReference>
<dbReference type="FunFam" id="1.10.510.10:FF:000192">
    <property type="entry name" value="LRR receptor-like serine/threonine-protein kinase RPK2"/>
    <property type="match status" value="1"/>
</dbReference>
<dbReference type="Pfam" id="PF00560">
    <property type="entry name" value="LRR_1"/>
    <property type="match status" value="4"/>
</dbReference>
<reference evidence="27" key="1">
    <citation type="journal article" date="2023" name="GigaByte">
        <title>Genome assembly of the bearded iris, Iris pallida Lam.</title>
        <authorList>
            <person name="Bruccoleri R.E."/>
            <person name="Oakeley E.J."/>
            <person name="Faust A.M.E."/>
            <person name="Altorfer M."/>
            <person name="Dessus-Babus S."/>
            <person name="Burckhardt D."/>
            <person name="Oertli M."/>
            <person name="Naumann U."/>
            <person name="Petersen F."/>
            <person name="Wong J."/>
        </authorList>
    </citation>
    <scope>NUCLEOTIDE SEQUENCE</scope>
    <source>
        <strain evidence="27">GSM-AAB239-AS_SAM_17_03QT</strain>
    </source>
</reference>
<dbReference type="GO" id="GO:0009414">
    <property type="term" value="P:response to water deprivation"/>
    <property type="evidence" value="ECO:0007669"/>
    <property type="project" value="UniProtKB-ARBA"/>
</dbReference>
<dbReference type="GO" id="GO:0009942">
    <property type="term" value="P:longitudinal axis specification"/>
    <property type="evidence" value="ECO:0007669"/>
    <property type="project" value="UniProtKB-ARBA"/>
</dbReference>
<dbReference type="Gene3D" id="3.30.200.20">
    <property type="entry name" value="Phosphorylase Kinase, domain 1"/>
    <property type="match status" value="1"/>
</dbReference>
<evidence type="ECO:0000256" key="11">
    <source>
        <dbReference type="ARBA" id="ARBA00022729"/>
    </source>
</evidence>
<comment type="similarity">
    <text evidence="2">Belongs to the protein kinase superfamily. Ser/Thr protein kinase family.</text>
</comment>
<dbReference type="PROSITE" id="PS00107">
    <property type="entry name" value="PROTEIN_KINASE_ATP"/>
    <property type="match status" value="1"/>
</dbReference>
<dbReference type="PRINTS" id="PR00019">
    <property type="entry name" value="LEURICHRPT"/>
</dbReference>
<dbReference type="SMART" id="SM00369">
    <property type="entry name" value="LRR_TYP"/>
    <property type="match status" value="8"/>
</dbReference>
<dbReference type="GO" id="GO:0009945">
    <property type="term" value="P:radial axis specification"/>
    <property type="evidence" value="ECO:0007669"/>
    <property type="project" value="UniProtKB-ARBA"/>
</dbReference>
<dbReference type="EMBL" id="JANAVB010028820">
    <property type="protein sequence ID" value="KAJ6815415.1"/>
    <property type="molecule type" value="Genomic_DNA"/>
</dbReference>
<reference evidence="27" key="2">
    <citation type="submission" date="2023-04" db="EMBL/GenBank/DDBJ databases">
        <authorList>
            <person name="Bruccoleri R.E."/>
            <person name="Oakeley E.J."/>
            <person name="Faust A.-M."/>
            <person name="Dessus-Babus S."/>
            <person name="Altorfer M."/>
            <person name="Burckhardt D."/>
            <person name="Oertli M."/>
            <person name="Naumann U."/>
            <person name="Petersen F."/>
            <person name="Wong J."/>
        </authorList>
    </citation>
    <scope>NUCLEOTIDE SEQUENCE</scope>
    <source>
        <strain evidence="27">GSM-AAB239-AS_SAM_17_03QT</strain>
        <tissue evidence="27">Leaf</tissue>
    </source>
</reference>
<keyword evidence="18 27" id="KW-0675">Receptor</keyword>
<keyword evidence="11 25" id="KW-0732">Signal</keyword>
<evidence type="ECO:0000256" key="14">
    <source>
        <dbReference type="ARBA" id="ARBA00022777"/>
    </source>
</evidence>
<dbReference type="PANTHER" id="PTHR48056:SF63">
    <property type="entry name" value="PROTEIN KINASE DOMAIN-CONTAINING PROTEIN"/>
    <property type="match status" value="1"/>
</dbReference>
<feature type="region of interest" description="Disordered" evidence="23">
    <location>
        <begin position="660"/>
        <end position="689"/>
    </location>
</feature>
<sequence length="1041" mass="111711">MACRTETLISLLLLLSLSLSLSSLPDDSAEKSALLRFKSSVSDPSGALSGWSDSPDSAACSFSGVTCDPSSGLIVALRVPDAGLAGGLPADLAGLAELRVLNLSSNRFLGSIPPSFSNFSSLETLDLSNNQLNGSVPRLLASFPKLQTLDLSFNRLGGLIPDEIGENCGNLERLDLSANFLVGGIPRTLGNCSKLRSLLLFSNLLDDVIPPELGGLRKMEVLDVSRNSLSGIVPPELGKCEELSVLVLSNPFNPMRHLDDSIYGGIDDCNYFQGGIPESVTRLRKLRVLWAPRATLEGEIPGSWGACESLEMVNLGQNLFTGEIPRALELCKNLRYLNLSSNKLTGWIHEKLPVPCMDVFDVSWNQLSGVIPKFLSDSCSSSPLLADGSSSEYYSFFRRSTLAGTSAPYFDSGGDDLVYHSFGRNNFTGNLPTLPISTDKYGEDSVYALLADGNSITGQLTDVLFGKCNGLKGLVANFSNNLISGVIPAEIGGICKSLLVLDAAGNRISGEIPKSFGALESLVRLDLSSNRLQSETPVSFGNLKGLNYLSLARNNLSGSIPAGLDSLPDLKMLDLSSNSFSGKIPSGLANLKNLSALLLDNNKLCGNIPSGFAQVLSLSAFNVSFNNLSGPLPLNASTIRCDSVIGNPLLQGCHVSSLSVPPADQQADGGNSPIYADSPPDSTPSGTSMSSSGFSSIEIASIASAAAIVSVLLALIAIYIYTRKCAPRFACRPSGRREVTIFTDIGVPITYESVVRATGSFNASNCIGSGGFGATYKAEVSPGVVVAIKRLSVGRFQQGVQQFHAEIKTLGRWRHPNLVTLIGYHVSESEMFLIYNYMPGGNLERFIQERSKRATDWRMLHKIALDVARALAYLHDHCVPRILHRDVKPSNILLDKDFNAFLSDFGLARLLGNSETHATTGVAGTFGYVAPEYAMTCRVSDKADVYSYGVVLLELISDKKALDPSFSSYGNGFNIVAWACMLLRQGRAREFFTEGLWDVGPHDDLVETLHLAVMCTVDSLSIRPTMKQVVQRLKQLQPPTC</sequence>
<name>A0AAX6FHD9_IRIPA</name>
<dbReference type="GO" id="GO:0048508">
    <property type="term" value="P:embryonic meristem development"/>
    <property type="evidence" value="ECO:0007669"/>
    <property type="project" value="UniProtKB-ARBA"/>
</dbReference>
<evidence type="ECO:0000256" key="18">
    <source>
        <dbReference type="ARBA" id="ARBA00023170"/>
    </source>
</evidence>
<protein>
    <recommendedName>
        <fullName evidence="3">non-specific serine/threonine protein kinase</fullName>
        <ecNumber evidence="3">2.7.11.1</ecNumber>
    </recommendedName>
</protein>
<keyword evidence="17 24" id="KW-0472">Membrane</keyword>
<dbReference type="GO" id="GO:0005886">
    <property type="term" value="C:plasma membrane"/>
    <property type="evidence" value="ECO:0007669"/>
    <property type="project" value="UniProtKB-SubCell"/>
</dbReference>
<evidence type="ECO:0000256" key="6">
    <source>
        <dbReference type="ARBA" id="ARBA00022527"/>
    </source>
</evidence>
<keyword evidence="10 24" id="KW-0812">Transmembrane</keyword>
<comment type="caution">
    <text evidence="27">The sequence shown here is derived from an EMBL/GenBank/DDBJ whole genome shotgun (WGS) entry which is preliminary data.</text>
</comment>
<dbReference type="FunFam" id="3.80.10.10:FF:000369">
    <property type="entry name" value="LRR receptor-like serine/threonine-protein kinase RPK2"/>
    <property type="match status" value="1"/>
</dbReference>
<evidence type="ECO:0000256" key="7">
    <source>
        <dbReference type="ARBA" id="ARBA00022553"/>
    </source>
</evidence>
<keyword evidence="8" id="KW-0433">Leucine-rich repeat</keyword>
<evidence type="ECO:0000256" key="9">
    <source>
        <dbReference type="ARBA" id="ARBA00022679"/>
    </source>
</evidence>
<evidence type="ECO:0000256" key="23">
    <source>
        <dbReference type="SAM" id="MobiDB-lite"/>
    </source>
</evidence>
<accession>A0AAX6FHD9</accession>
<gene>
    <name evidence="27" type="ORF">M6B38_132935</name>
</gene>
<comment type="catalytic activity">
    <reaction evidence="21">
        <text>L-seryl-[protein] + ATP = O-phospho-L-seryl-[protein] + ADP + H(+)</text>
        <dbReference type="Rhea" id="RHEA:17989"/>
        <dbReference type="Rhea" id="RHEA-COMP:9863"/>
        <dbReference type="Rhea" id="RHEA-COMP:11604"/>
        <dbReference type="ChEBI" id="CHEBI:15378"/>
        <dbReference type="ChEBI" id="CHEBI:29999"/>
        <dbReference type="ChEBI" id="CHEBI:30616"/>
        <dbReference type="ChEBI" id="CHEBI:83421"/>
        <dbReference type="ChEBI" id="CHEBI:456216"/>
        <dbReference type="EC" id="2.7.11.1"/>
    </reaction>
</comment>
<evidence type="ECO:0000256" key="3">
    <source>
        <dbReference type="ARBA" id="ARBA00012513"/>
    </source>
</evidence>
<dbReference type="GO" id="GO:0004674">
    <property type="term" value="F:protein serine/threonine kinase activity"/>
    <property type="evidence" value="ECO:0007669"/>
    <property type="project" value="UniProtKB-KW"/>
</dbReference>
<feature type="signal peptide" evidence="25">
    <location>
        <begin position="1"/>
        <end position="22"/>
    </location>
</feature>
<dbReference type="SMART" id="SM00220">
    <property type="entry name" value="S_TKc"/>
    <property type="match status" value="1"/>
</dbReference>
<evidence type="ECO:0000259" key="26">
    <source>
        <dbReference type="PROSITE" id="PS50011"/>
    </source>
</evidence>
<comment type="subcellular location">
    <subcellularLocation>
        <location evidence="1">Cell membrane</location>
        <topology evidence="1">Single-pass type I membrane protein</topology>
    </subcellularLocation>
</comment>
<evidence type="ECO:0000256" key="19">
    <source>
        <dbReference type="ARBA" id="ARBA00023180"/>
    </source>
</evidence>
<evidence type="ECO:0000256" key="1">
    <source>
        <dbReference type="ARBA" id="ARBA00004251"/>
    </source>
</evidence>
<dbReference type="GO" id="GO:0005524">
    <property type="term" value="F:ATP binding"/>
    <property type="evidence" value="ECO:0007669"/>
    <property type="project" value="UniProtKB-UniRule"/>
</dbReference>
<keyword evidence="7" id="KW-0597">Phosphoprotein</keyword>
<dbReference type="InterPro" id="IPR000719">
    <property type="entry name" value="Prot_kinase_dom"/>
</dbReference>
<evidence type="ECO:0000313" key="27">
    <source>
        <dbReference type="EMBL" id="KAJ6815415.1"/>
    </source>
</evidence>
<comment type="catalytic activity">
    <reaction evidence="20">
        <text>L-threonyl-[protein] + ATP = O-phospho-L-threonyl-[protein] + ADP + H(+)</text>
        <dbReference type="Rhea" id="RHEA:46608"/>
        <dbReference type="Rhea" id="RHEA-COMP:11060"/>
        <dbReference type="Rhea" id="RHEA-COMP:11605"/>
        <dbReference type="ChEBI" id="CHEBI:15378"/>
        <dbReference type="ChEBI" id="CHEBI:30013"/>
        <dbReference type="ChEBI" id="CHEBI:30616"/>
        <dbReference type="ChEBI" id="CHEBI:61977"/>
        <dbReference type="ChEBI" id="CHEBI:456216"/>
        <dbReference type="EC" id="2.7.11.1"/>
    </reaction>
</comment>
<evidence type="ECO:0000256" key="12">
    <source>
        <dbReference type="ARBA" id="ARBA00022737"/>
    </source>
</evidence>
<dbReference type="GO" id="GO:0009409">
    <property type="term" value="P:response to cold"/>
    <property type="evidence" value="ECO:0007669"/>
    <property type="project" value="UniProtKB-ARBA"/>
</dbReference>
<evidence type="ECO:0000256" key="20">
    <source>
        <dbReference type="ARBA" id="ARBA00047899"/>
    </source>
</evidence>
<dbReference type="FunFam" id="3.80.10.10:FF:000679">
    <property type="entry name" value="LRR receptor-like serine/threonine-protein kinase RPK2"/>
    <property type="match status" value="1"/>
</dbReference>
<evidence type="ECO:0000313" key="28">
    <source>
        <dbReference type="Proteomes" id="UP001140949"/>
    </source>
</evidence>
<keyword evidence="15 22" id="KW-0067">ATP-binding</keyword>
<dbReference type="PROSITE" id="PS50011">
    <property type="entry name" value="PROTEIN_KINASE_DOM"/>
    <property type="match status" value="1"/>
</dbReference>
<dbReference type="InterPro" id="IPR008271">
    <property type="entry name" value="Ser/Thr_kinase_AS"/>
</dbReference>
<dbReference type="InterPro" id="IPR017441">
    <property type="entry name" value="Protein_kinase_ATP_BS"/>
</dbReference>
<proteinExistence type="inferred from homology"/>
<dbReference type="InterPro" id="IPR011009">
    <property type="entry name" value="Kinase-like_dom_sf"/>
</dbReference>
<evidence type="ECO:0000256" key="22">
    <source>
        <dbReference type="PROSITE-ProRule" id="PRU10141"/>
    </source>
</evidence>
<evidence type="ECO:0000256" key="17">
    <source>
        <dbReference type="ARBA" id="ARBA00023136"/>
    </source>
</evidence>
<dbReference type="InterPro" id="IPR001611">
    <property type="entry name" value="Leu-rich_rpt"/>
</dbReference>
<dbReference type="SUPFAM" id="SSF56112">
    <property type="entry name" value="Protein kinase-like (PK-like)"/>
    <property type="match status" value="1"/>
</dbReference>
<feature type="binding site" evidence="22">
    <location>
        <position position="789"/>
    </location>
    <ligand>
        <name>ATP</name>
        <dbReference type="ChEBI" id="CHEBI:30616"/>
    </ligand>
</feature>
<dbReference type="PROSITE" id="PS00108">
    <property type="entry name" value="PROTEIN_KINASE_ST"/>
    <property type="match status" value="1"/>
</dbReference>